<feature type="region of interest" description="Disordered" evidence="1">
    <location>
        <begin position="55"/>
        <end position="98"/>
    </location>
</feature>
<dbReference type="Proteomes" id="UP000619033">
    <property type="component" value="Unassembled WGS sequence"/>
</dbReference>
<evidence type="ECO:0000256" key="1">
    <source>
        <dbReference type="SAM" id="MobiDB-lite"/>
    </source>
</evidence>
<accession>A0A8J7MSW4</accession>
<proteinExistence type="predicted"/>
<dbReference type="Pfam" id="PF09490">
    <property type="entry name" value="CbtA"/>
    <property type="match status" value="1"/>
</dbReference>
<dbReference type="EMBL" id="JAESVP010000010">
    <property type="protein sequence ID" value="MBL4929718.1"/>
    <property type="molecule type" value="Genomic_DNA"/>
</dbReference>
<keyword evidence="2" id="KW-0812">Transmembrane</keyword>
<evidence type="ECO:0000256" key="2">
    <source>
        <dbReference type="SAM" id="Phobius"/>
    </source>
</evidence>
<keyword evidence="2" id="KW-0472">Membrane</keyword>
<dbReference type="InterPro" id="IPR012666">
    <property type="entry name" value="CbtA_put"/>
</dbReference>
<evidence type="ECO:0000313" key="3">
    <source>
        <dbReference type="EMBL" id="MBL4929718.1"/>
    </source>
</evidence>
<gene>
    <name evidence="3" type="ORF">JI744_16555</name>
</gene>
<name>A0A8J7MSW4_9RHOB</name>
<organism evidence="3 4">
    <name type="scientific">Fuscibacter oryzae</name>
    <dbReference type="NCBI Taxonomy" id="2803939"/>
    <lineage>
        <taxon>Bacteria</taxon>
        <taxon>Pseudomonadati</taxon>
        <taxon>Pseudomonadota</taxon>
        <taxon>Alphaproteobacteria</taxon>
        <taxon>Rhodobacterales</taxon>
        <taxon>Paracoccaceae</taxon>
        <taxon>Fuscibacter</taxon>
    </lineage>
</organism>
<keyword evidence="4" id="KW-1185">Reference proteome</keyword>
<feature type="compositionally biased region" description="Basic and acidic residues" evidence="1">
    <location>
        <begin position="55"/>
        <end position="77"/>
    </location>
</feature>
<evidence type="ECO:0000313" key="4">
    <source>
        <dbReference type="Proteomes" id="UP000619033"/>
    </source>
</evidence>
<feature type="transmembrane region" description="Helical" evidence="2">
    <location>
        <begin position="139"/>
        <end position="159"/>
    </location>
</feature>
<dbReference type="RefSeq" id="WP_202662286.1">
    <property type="nucleotide sequence ID" value="NZ_JAESVP010000010.1"/>
</dbReference>
<comment type="caution">
    <text evidence="3">The sequence shown here is derived from an EMBL/GenBank/DDBJ whole genome shotgun (WGS) entry which is preliminary data.</text>
</comment>
<feature type="transmembrane region" description="Helical" evidence="2">
    <location>
        <begin position="197"/>
        <end position="213"/>
    </location>
</feature>
<feature type="transmembrane region" description="Helical" evidence="2">
    <location>
        <begin position="233"/>
        <end position="252"/>
    </location>
</feature>
<reference evidence="3" key="1">
    <citation type="submission" date="2021-01" db="EMBL/GenBank/DDBJ databases">
        <title>Genome seq and assembly of Tabrizicola sp. KVB23.</title>
        <authorList>
            <person name="Chhetri G."/>
        </authorList>
    </citation>
    <scope>NUCLEOTIDE SEQUENCE</scope>
    <source>
        <strain evidence="3">KVB23</strain>
    </source>
</reference>
<protein>
    <submittedName>
        <fullName evidence="3">CbtA family protein</fullName>
    </submittedName>
</protein>
<dbReference type="NCBIfam" id="TIGR02458">
    <property type="entry name" value="CbtA"/>
    <property type="match status" value="1"/>
</dbReference>
<keyword evidence="2" id="KW-1133">Transmembrane helix</keyword>
<feature type="transmembrane region" description="Helical" evidence="2">
    <location>
        <begin position="104"/>
        <end position="127"/>
    </location>
</feature>
<sequence length="261" mass="26557">MFKRMFVSAVVAGGVAGFLAAALHFAFLQDRLLLAEQYESGALIHFQAAPAMGHDHAAGESADHDDAANGEAGHDHSTPQGAVDGDGHSHSHEPSGGSLGRNGLTVMFDVLVYVGFAMLLIAGFGAAEATGRRIGALEGILWGLGGFAAIQLAPAMGLAPELPGTPAAALGARQVWWWMTVLCTAGGLGLLAYGRGMALAAAGVALLALPHLIGAPEADGYAGVAPPELAAEFAARALGIGAIAWAFLGWFASRLWSDKPA</sequence>
<feature type="transmembrane region" description="Helical" evidence="2">
    <location>
        <begin position="175"/>
        <end position="192"/>
    </location>
</feature>
<dbReference type="AlphaFoldDB" id="A0A8J7MSW4"/>